<feature type="domain" description="Bifunctional inhibitor/plant lipid transfer protein/seed storage helical" evidence="2">
    <location>
        <begin position="25"/>
        <end position="97"/>
    </location>
</feature>
<dbReference type="EMBL" id="ABEU02000027">
    <property type="protein sequence ID" value="PNR26164.1"/>
    <property type="molecule type" value="Genomic_DNA"/>
</dbReference>
<proteinExistence type="predicted"/>
<dbReference type="OrthoDB" id="785217at2759"/>
<reference evidence="3 5" key="2">
    <citation type="journal article" date="2018" name="Plant J.">
        <title>The Physcomitrella patens chromosome-scale assembly reveals moss genome structure and evolution.</title>
        <authorList>
            <person name="Lang D."/>
            <person name="Ullrich K.K."/>
            <person name="Murat F."/>
            <person name="Fuchs J."/>
            <person name="Jenkins J."/>
            <person name="Haas F.B."/>
            <person name="Piednoel M."/>
            <person name="Gundlach H."/>
            <person name="Van Bel M."/>
            <person name="Meyberg R."/>
            <person name="Vives C."/>
            <person name="Morata J."/>
            <person name="Symeonidi A."/>
            <person name="Hiss M."/>
            <person name="Muchero W."/>
            <person name="Kamisugi Y."/>
            <person name="Saleh O."/>
            <person name="Blanc G."/>
            <person name="Decker E.L."/>
            <person name="van Gessel N."/>
            <person name="Grimwood J."/>
            <person name="Hayes R.D."/>
            <person name="Graham S.W."/>
            <person name="Gunter L.E."/>
            <person name="McDaniel S.F."/>
            <person name="Hoernstein S.N.W."/>
            <person name="Larsson A."/>
            <person name="Li F.W."/>
            <person name="Perroud P.F."/>
            <person name="Phillips J."/>
            <person name="Ranjan P."/>
            <person name="Rokshar D.S."/>
            <person name="Rothfels C.J."/>
            <person name="Schneider L."/>
            <person name="Shu S."/>
            <person name="Stevenson D.W."/>
            <person name="Thummler F."/>
            <person name="Tillich M."/>
            <person name="Villarreal Aguilar J.C."/>
            <person name="Widiez T."/>
            <person name="Wong G.K."/>
            <person name="Wymore A."/>
            <person name="Zhang Y."/>
            <person name="Zimmer A.D."/>
            <person name="Quatrano R.S."/>
            <person name="Mayer K.F.X."/>
            <person name="Goodstein D."/>
            <person name="Casacuberta J.M."/>
            <person name="Vandepoele K."/>
            <person name="Reski R."/>
            <person name="Cuming A.C."/>
            <person name="Tuskan G.A."/>
            <person name="Maumus F."/>
            <person name="Salse J."/>
            <person name="Schmutz J."/>
            <person name="Rensing S.A."/>
        </authorList>
    </citation>
    <scope>NUCLEOTIDE SEQUENCE [LARGE SCALE GENOMIC DNA]</scope>
    <source>
        <strain evidence="4 5">cv. Gransden 2004</strain>
    </source>
</reference>
<accession>A0A2K1IA73</accession>
<dbReference type="GO" id="GO:0005504">
    <property type="term" value="F:fatty acid binding"/>
    <property type="evidence" value="ECO:0007669"/>
    <property type="project" value="InterPro"/>
</dbReference>
<name>A0A2K1IA73_PHYPA</name>
<dbReference type="Gene3D" id="1.10.110.10">
    <property type="entry name" value="Plant lipid-transfer and hydrophobic proteins"/>
    <property type="match status" value="1"/>
</dbReference>
<evidence type="ECO:0000313" key="5">
    <source>
        <dbReference type="Proteomes" id="UP000006727"/>
    </source>
</evidence>
<dbReference type="InterPro" id="IPR036312">
    <property type="entry name" value="Bifun_inhib/LTP/seed_sf"/>
</dbReference>
<evidence type="ECO:0000256" key="1">
    <source>
        <dbReference type="SAM" id="SignalP"/>
    </source>
</evidence>
<organism evidence="3">
    <name type="scientific">Physcomitrium patens</name>
    <name type="common">Spreading-leaved earth moss</name>
    <name type="synonym">Physcomitrella patens</name>
    <dbReference type="NCBI Taxonomy" id="3218"/>
    <lineage>
        <taxon>Eukaryota</taxon>
        <taxon>Viridiplantae</taxon>
        <taxon>Streptophyta</taxon>
        <taxon>Embryophyta</taxon>
        <taxon>Bryophyta</taxon>
        <taxon>Bryophytina</taxon>
        <taxon>Bryopsida</taxon>
        <taxon>Funariidae</taxon>
        <taxon>Funariales</taxon>
        <taxon>Funariaceae</taxon>
        <taxon>Physcomitrium</taxon>
    </lineage>
</organism>
<evidence type="ECO:0000313" key="4">
    <source>
        <dbReference type="EnsemblPlants" id="Pp3c27_870V3.1"/>
    </source>
</evidence>
<feature type="signal peptide" evidence="1">
    <location>
        <begin position="1"/>
        <end position="28"/>
    </location>
</feature>
<protein>
    <recommendedName>
        <fullName evidence="2">Bifunctional inhibitor/plant lipid transfer protein/seed storage helical domain-containing protein</fullName>
    </recommendedName>
</protein>
<dbReference type="PANTHER" id="PTHR33122">
    <property type="entry name" value="LIPID BINDING PROTEIN-RELATED"/>
    <property type="match status" value="1"/>
</dbReference>
<dbReference type="PANTHER" id="PTHR33122:SF13">
    <property type="entry name" value="BIFUNCTIONAL INHIBITOR_LIPID-TRANSFER PROTEIN_SEED STORAGE 2S ALBUMIN SUPERFAMILY PROTEIN"/>
    <property type="match status" value="1"/>
</dbReference>
<dbReference type="Gramene" id="Pp3c27_870V3.1">
    <property type="protein sequence ID" value="Pp3c27_870V3.1"/>
    <property type="gene ID" value="Pp3c27_870"/>
</dbReference>
<dbReference type="InterPro" id="IPR039265">
    <property type="entry name" value="DIR1-like"/>
</dbReference>
<dbReference type="PaxDb" id="3218-PP1S280_70V6.1"/>
<evidence type="ECO:0000259" key="2">
    <source>
        <dbReference type="Pfam" id="PF14368"/>
    </source>
</evidence>
<dbReference type="RefSeq" id="XP_024367321.1">
    <property type="nucleotide sequence ID" value="XM_024511553.2"/>
</dbReference>
<dbReference type="SUPFAM" id="SSF47699">
    <property type="entry name" value="Bifunctional inhibitor/lipid-transfer protein/seed storage 2S albumin"/>
    <property type="match status" value="1"/>
</dbReference>
<reference evidence="3 5" key="1">
    <citation type="journal article" date="2008" name="Science">
        <title>The Physcomitrella genome reveals evolutionary insights into the conquest of land by plants.</title>
        <authorList>
            <person name="Rensing S."/>
            <person name="Lang D."/>
            <person name="Zimmer A."/>
            <person name="Terry A."/>
            <person name="Salamov A."/>
            <person name="Shapiro H."/>
            <person name="Nishiyama T."/>
            <person name="Perroud P.-F."/>
            <person name="Lindquist E."/>
            <person name="Kamisugi Y."/>
            <person name="Tanahashi T."/>
            <person name="Sakakibara K."/>
            <person name="Fujita T."/>
            <person name="Oishi K."/>
            <person name="Shin-I T."/>
            <person name="Kuroki Y."/>
            <person name="Toyoda A."/>
            <person name="Suzuki Y."/>
            <person name="Hashimoto A."/>
            <person name="Yamaguchi K."/>
            <person name="Sugano A."/>
            <person name="Kohara Y."/>
            <person name="Fujiyama A."/>
            <person name="Anterola A."/>
            <person name="Aoki S."/>
            <person name="Ashton N."/>
            <person name="Barbazuk W.B."/>
            <person name="Barker E."/>
            <person name="Bennetzen J."/>
            <person name="Bezanilla M."/>
            <person name="Blankenship R."/>
            <person name="Cho S.H."/>
            <person name="Dutcher S."/>
            <person name="Estelle M."/>
            <person name="Fawcett J.A."/>
            <person name="Gundlach H."/>
            <person name="Hanada K."/>
            <person name="Heyl A."/>
            <person name="Hicks K.A."/>
            <person name="Hugh J."/>
            <person name="Lohr M."/>
            <person name="Mayer K."/>
            <person name="Melkozernov A."/>
            <person name="Murata T."/>
            <person name="Nelson D."/>
            <person name="Pils B."/>
            <person name="Prigge M."/>
            <person name="Reiss B."/>
            <person name="Renner T."/>
            <person name="Rombauts S."/>
            <person name="Rushton P."/>
            <person name="Sanderfoot A."/>
            <person name="Schween G."/>
            <person name="Shiu S.-H."/>
            <person name="Stueber K."/>
            <person name="Theodoulou F.L."/>
            <person name="Tu H."/>
            <person name="Van de Peer Y."/>
            <person name="Verrier P.J."/>
            <person name="Waters E."/>
            <person name="Wood A."/>
            <person name="Yang L."/>
            <person name="Cove D."/>
            <person name="Cuming A."/>
            <person name="Hasebe M."/>
            <person name="Lucas S."/>
            <person name="Mishler D.B."/>
            <person name="Reski R."/>
            <person name="Grigoriev I."/>
            <person name="Quatrano R.S."/>
            <person name="Boore J.L."/>
        </authorList>
    </citation>
    <scope>NUCLEOTIDE SEQUENCE [LARGE SCALE GENOMIC DNA]</scope>
    <source>
        <strain evidence="4 5">cv. Gransden 2004</strain>
    </source>
</reference>
<dbReference type="Pfam" id="PF14368">
    <property type="entry name" value="LTP_2"/>
    <property type="match status" value="1"/>
</dbReference>
<dbReference type="Gramene" id="Pp3c27_870V3.2">
    <property type="protein sequence ID" value="Pp3c27_870V3.2"/>
    <property type="gene ID" value="Pp3c27_870"/>
</dbReference>
<dbReference type="GeneID" id="112278296"/>
<dbReference type="Proteomes" id="UP000006727">
    <property type="component" value="Chromosome 27"/>
</dbReference>
<dbReference type="AlphaFoldDB" id="A0A2K1IA73"/>
<gene>
    <name evidence="4" type="primary">LOC112278296</name>
    <name evidence="3" type="ORF">PHYPA_030738</name>
</gene>
<dbReference type="InterPro" id="IPR016140">
    <property type="entry name" value="Bifunc_inhib/LTP/seed_store"/>
</dbReference>
<feature type="chain" id="PRO_5044576207" description="Bifunctional inhibitor/plant lipid transfer protein/seed storage helical domain-containing protein" evidence="1">
    <location>
        <begin position="29"/>
        <end position="110"/>
    </location>
</feature>
<dbReference type="CDD" id="cd00010">
    <property type="entry name" value="AAI_LTSS"/>
    <property type="match status" value="1"/>
</dbReference>
<keyword evidence="5" id="KW-1185">Reference proteome</keyword>
<dbReference type="GO" id="GO:0009627">
    <property type="term" value="P:systemic acquired resistance"/>
    <property type="evidence" value="ECO:0007669"/>
    <property type="project" value="InterPro"/>
</dbReference>
<evidence type="ECO:0000313" key="3">
    <source>
        <dbReference type="EMBL" id="PNR26164.1"/>
    </source>
</evidence>
<sequence>MECSKHFKLVVVGVCALLVLSMAGDVNAACSLSQVRTCTSAVIAPNQMPSQQCCSELSAITDFNCFCSMLLNQGTNLNQDYINNALLIPSKCGEQGRNLRGQRCGNYAIP</sequence>
<dbReference type="EnsemblPlants" id="Pp3c27_870V3.2">
    <property type="protein sequence ID" value="Pp3c27_870V3.2"/>
    <property type="gene ID" value="Pp3c27_870"/>
</dbReference>
<dbReference type="EnsemblPlants" id="Pp3c27_870V3.1">
    <property type="protein sequence ID" value="Pp3c27_870V3.1"/>
    <property type="gene ID" value="Pp3c27_870"/>
</dbReference>
<keyword evidence="1" id="KW-0732">Signal</keyword>
<reference evidence="4" key="3">
    <citation type="submission" date="2020-12" db="UniProtKB">
        <authorList>
            <consortium name="EnsemblPlants"/>
        </authorList>
    </citation>
    <scope>IDENTIFICATION</scope>
</reference>